<reference evidence="2 3" key="1">
    <citation type="submission" date="2020-08" db="EMBL/GenBank/DDBJ databases">
        <title>Genomic Encyclopedia of Type Strains, Phase IV (KMG-IV): sequencing the most valuable type-strain genomes for metagenomic binning, comparative biology and taxonomic classification.</title>
        <authorList>
            <person name="Goeker M."/>
        </authorList>
    </citation>
    <scope>NUCLEOTIDE SEQUENCE [LARGE SCALE GENOMIC DNA]</scope>
    <source>
        <strain evidence="2 3">DSM 102255</strain>
    </source>
</reference>
<dbReference type="EMBL" id="JACIJP010000002">
    <property type="protein sequence ID" value="MBB6124298.1"/>
    <property type="molecule type" value="Genomic_DNA"/>
</dbReference>
<protein>
    <submittedName>
        <fullName evidence="2">Anti-anti-sigma regulatory factor</fullName>
    </submittedName>
</protein>
<dbReference type="PROSITE" id="PS50801">
    <property type="entry name" value="STAS"/>
    <property type="match status" value="1"/>
</dbReference>
<evidence type="ECO:0000313" key="3">
    <source>
        <dbReference type="Proteomes" id="UP000552700"/>
    </source>
</evidence>
<proteinExistence type="predicted"/>
<dbReference type="Gene3D" id="3.30.750.24">
    <property type="entry name" value="STAS domain"/>
    <property type="match status" value="1"/>
</dbReference>
<feature type="domain" description="STAS" evidence="1">
    <location>
        <begin position="1"/>
        <end position="87"/>
    </location>
</feature>
<dbReference type="InterPro" id="IPR058548">
    <property type="entry name" value="MlaB-like_STAS"/>
</dbReference>
<dbReference type="SUPFAM" id="SSF52091">
    <property type="entry name" value="SpoIIaa-like"/>
    <property type="match status" value="1"/>
</dbReference>
<evidence type="ECO:0000259" key="1">
    <source>
        <dbReference type="PROSITE" id="PS50801"/>
    </source>
</evidence>
<dbReference type="AlphaFoldDB" id="A0A841J6X3"/>
<accession>A0A841J6X3</accession>
<name>A0A841J6X3_9SPHN</name>
<dbReference type="Proteomes" id="UP000552700">
    <property type="component" value="Unassembled WGS sequence"/>
</dbReference>
<comment type="caution">
    <text evidence="2">The sequence shown here is derived from an EMBL/GenBank/DDBJ whole genome shotgun (WGS) entry which is preliminary data.</text>
</comment>
<evidence type="ECO:0000313" key="2">
    <source>
        <dbReference type="EMBL" id="MBB6124298.1"/>
    </source>
</evidence>
<dbReference type="InterPro" id="IPR036513">
    <property type="entry name" value="STAS_dom_sf"/>
</dbReference>
<keyword evidence="3" id="KW-1185">Reference proteome</keyword>
<organism evidence="2 3">
    <name type="scientific">Sphingobium subterraneum</name>
    <dbReference type="NCBI Taxonomy" id="627688"/>
    <lineage>
        <taxon>Bacteria</taxon>
        <taxon>Pseudomonadati</taxon>
        <taxon>Pseudomonadota</taxon>
        <taxon>Alphaproteobacteria</taxon>
        <taxon>Sphingomonadales</taxon>
        <taxon>Sphingomonadaceae</taxon>
        <taxon>Sphingobium</taxon>
    </lineage>
</organism>
<gene>
    <name evidence="2" type="ORF">FHS92_002027</name>
</gene>
<dbReference type="InterPro" id="IPR002645">
    <property type="entry name" value="STAS_dom"/>
</dbReference>
<sequence length="87" mass="9355">MTTVLAEDLRARLVLAADHDEAIFIDASETETVGQAALQLLIAAQREAARLGLPFVIENMRPELVARIARLGFGELLGLSTAEEIAP</sequence>
<dbReference type="Pfam" id="PF13466">
    <property type="entry name" value="STAS_2"/>
    <property type="match status" value="1"/>
</dbReference>